<dbReference type="GO" id="GO:0004550">
    <property type="term" value="F:nucleoside diphosphate kinase activity"/>
    <property type="evidence" value="ECO:0007669"/>
    <property type="project" value="UniProtKB-EC"/>
</dbReference>
<evidence type="ECO:0000256" key="2">
    <source>
        <dbReference type="ARBA" id="ARBA00008142"/>
    </source>
</evidence>
<proteinExistence type="inferred from homology"/>
<keyword evidence="4 8" id="KW-0808">Transferase</keyword>
<evidence type="ECO:0000313" key="9">
    <source>
        <dbReference type="Proteomes" id="UP000595618"/>
    </source>
</evidence>
<comment type="caution">
    <text evidence="6">Lacks conserved residue(s) required for the propagation of feature annotation.</text>
</comment>
<comment type="cofactor">
    <cofactor evidence="1">
        <name>Mg(2+)</name>
        <dbReference type="ChEBI" id="CHEBI:18420"/>
    </cofactor>
</comment>
<dbReference type="Pfam" id="PF00334">
    <property type="entry name" value="NDK"/>
    <property type="match status" value="2"/>
</dbReference>
<evidence type="ECO:0000256" key="4">
    <source>
        <dbReference type="ARBA" id="ARBA00022679"/>
    </source>
</evidence>
<accession>A0A7T5RIY4</accession>
<dbReference type="AlphaFoldDB" id="A0A7T5RIY4"/>
<gene>
    <name evidence="8" type="ORF">HYW89_03315</name>
</gene>
<organism evidence="8 9">
    <name type="scientific">Candidatus Sungiibacteriota bacterium</name>
    <dbReference type="NCBI Taxonomy" id="2750080"/>
    <lineage>
        <taxon>Bacteria</taxon>
        <taxon>Candidatus Sungiibacteriota</taxon>
    </lineage>
</organism>
<name>A0A7T5RIY4_9BACT</name>
<dbReference type="EC" id="2.7.4.6" evidence="3"/>
<reference evidence="8 9" key="1">
    <citation type="submission" date="2020-07" db="EMBL/GenBank/DDBJ databases">
        <title>Huge and variable diversity of episymbiotic CPR bacteria and DPANN archaea in groundwater ecosystems.</title>
        <authorList>
            <person name="He C.Y."/>
            <person name="Keren R."/>
            <person name="Whittaker M."/>
            <person name="Farag I.F."/>
            <person name="Doudna J."/>
            <person name="Cate J.H.D."/>
            <person name="Banfield J.F."/>
        </authorList>
    </citation>
    <scope>NUCLEOTIDE SEQUENCE [LARGE SCALE GENOMIC DNA]</scope>
    <source>
        <strain evidence="8">NC_groundwater_541_Ag_S-0.1um_46_50</strain>
    </source>
</reference>
<dbReference type="SUPFAM" id="SSF54919">
    <property type="entry name" value="Nucleoside diphosphate kinase, NDK"/>
    <property type="match status" value="1"/>
</dbReference>
<dbReference type="SMART" id="SM00562">
    <property type="entry name" value="NDK"/>
    <property type="match status" value="1"/>
</dbReference>
<dbReference type="InterPro" id="IPR034907">
    <property type="entry name" value="NDK-like_dom"/>
</dbReference>
<evidence type="ECO:0000256" key="6">
    <source>
        <dbReference type="PROSITE-ProRule" id="PRU00706"/>
    </source>
</evidence>
<dbReference type="InterPro" id="IPR036850">
    <property type="entry name" value="NDK-like_dom_sf"/>
</dbReference>
<dbReference type="PANTHER" id="PTHR11349">
    <property type="entry name" value="NUCLEOSIDE DIPHOSPHATE KINASE"/>
    <property type="match status" value="1"/>
</dbReference>
<evidence type="ECO:0000256" key="5">
    <source>
        <dbReference type="ARBA" id="ARBA00022777"/>
    </source>
</evidence>
<dbReference type="EMBL" id="CP066690">
    <property type="protein sequence ID" value="QQG45007.1"/>
    <property type="molecule type" value="Genomic_DNA"/>
</dbReference>
<dbReference type="Proteomes" id="UP000595618">
    <property type="component" value="Chromosome"/>
</dbReference>
<dbReference type="PROSITE" id="PS51374">
    <property type="entry name" value="NDPK_LIKE"/>
    <property type="match status" value="1"/>
</dbReference>
<evidence type="ECO:0000256" key="1">
    <source>
        <dbReference type="ARBA" id="ARBA00001946"/>
    </source>
</evidence>
<evidence type="ECO:0000313" key="8">
    <source>
        <dbReference type="EMBL" id="QQG45007.1"/>
    </source>
</evidence>
<evidence type="ECO:0000259" key="7">
    <source>
        <dbReference type="SMART" id="SM00562"/>
    </source>
</evidence>
<keyword evidence="5 8" id="KW-0418">Kinase</keyword>
<protein>
    <recommendedName>
        <fullName evidence="3">nucleoside-diphosphate kinase</fullName>
        <ecNumber evidence="3">2.7.4.6</ecNumber>
    </recommendedName>
</protein>
<dbReference type="Gene3D" id="3.30.70.141">
    <property type="entry name" value="Nucleoside diphosphate kinase-like domain"/>
    <property type="match status" value="1"/>
</dbReference>
<sequence>MEVKKHPKEERTFLLIKPDGVKRGLVGECIKRIEQRGLKIIAFKMVRAGEEHARTHYPGTEKWLRGMGEKTLETYAKYGKDPKNELGTDDPFKIGEQIYKWNTDFLTSGPVVATIISGIHAIDMVRKIVGKTVPALAEMGTIRGDFSVDSPVLANGGKRAIHNVVHASGDPEEAEHEIEHWFSPEEIHDYKRAEEDIMF</sequence>
<comment type="similarity">
    <text evidence="2 6">Belongs to the NDK family.</text>
</comment>
<evidence type="ECO:0000256" key="3">
    <source>
        <dbReference type="ARBA" id="ARBA00012966"/>
    </source>
</evidence>
<feature type="domain" description="Nucleoside diphosphate kinase-like" evidence="7">
    <location>
        <begin position="9"/>
        <end position="189"/>
    </location>
</feature>